<feature type="transmembrane region" description="Helical" evidence="1">
    <location>
        <begin position="72"/>
        <end position="96"/>
    </location>
</feature>
<dbReference type="EMBL" id="ML978712">
    <property type="protein sequence ID" value="KAF2090791.1"/>
    <property type="molecule type" value="Genomic_DNA"/>
</dbReference>
<feature type="transmembrane region" description="Helical" evidence="1">
    <location>
        <begin position="402"/>
        <end position="425"/>
    </location>
</feature>
<accession>A0A9P4LXP3</accession>
<keyword evidence="1" id="KW-0472">Membrane</keyword>
<dbReference type="AlphaFoldDB" id="A0A9P4LXP3"/>
<proteinExistence type="predicted"/>
<gene>
    <name evidence="2" type="ORF">K490DRAFT_71121</name>
</gene>
<organism evidence="2 3">
    <name type="scientific">Saccharata proteae CBS 121410</name>
    <dbReference type="NCBI Taxonomy" id="1314787"/>
    <lineage>
        <taxon>Eukaryota</taxon>
        <taxon>Fungi</taxon>
        <taxon>Dikarya</taxon>
        <taxon>Ascomycota</taxon>
        <taxon>Pezizomycotina</taxon>
        <taxon>Dothideomycetes</taxon>
        <taxon>Dothideomycetes incertae sedis</taxon>
        <taxon>Botryosphaeriales</taxon>
        <taxon>Saccharataceae</taxon>
        <taxon>Saccharata</taxon>
    </lineage>
</organism>
<evidence type="ECO:0000256" key="1">
    <source>
        <dbReference type="SAM" id="Phobius"/>
    </source>
</evidence>
<sequence>MAWTTDRRQIGEINAAASGQTDRQTHDYLIGLRGLLVIETFLWCFLQTFVPTTVKDAPNRDGPLYQTVIRDIFSVVFWNYSLIYSFIVVLSARTIALPFLCNPSRELVASSVFRRGIRLWIPTAIALGLAVLILNQIGHGYIDDFKSQIGNNSFATPDRVPNFLVYFNSVFDLFWGTYDYSKQMGNTAFPSQTLWIVNLIFQQSYTVYMTQIIIPYTRKSWHVKAFFVMIAAAWWVQSWAWYSFTGLLLADVIVNMDFRTKLRQGLPLYWKNSRRIHIPTWLISAVLILAGVIMEYIWVAWRPQAESGELKAHSGLYNSGDLNHGDDYSAPQPRDDNYLIMIGVFLILESSTRVQWFFKNPLFMYLGSRSFSYLVMQSIIIYTAGIKLFLHLSSQNASFSGSVVACLVTTLAATAVGAELFYRLVDYPSQALARRTWAYFKE</sequence>
<protein>
    <recommendedName>
        <fullName evidence="4">Acyltransferase 3 domain-containing protein</fullName>
    </recommendedName>
</protein>
<feature type="transmembrane region" description="Helical" evidence="1">
    <location>
        <begin position="117"/>
        <end position="137"/>
    </location>
</feature>
<name>A0A9P4LXP3_9PEZI</name>
<feature type="transmembrane region" description="Helical" evidence="1">
    <location>
        <begin position="226"/>
        <end position="254"/>
    </location>
</feature>
<evidence type="ECO:0008006" key="4">
    <source>
        <dbReference type="Google" id="ProtNLM"/>
    </source>
</evidence>
<feature type="transmembrane region" description="Helical" evidence="1">
    <location>
        <begin position="370"/>
        <end position="390"/>
    </location>
</feature>
<keyword evidence="3" id="KW-1185">Reference proteome</keyword>
<evidence type="ECO:0000313" key="3">
    <source>
        <dbReference type="Proteomes" id="UP000799776"/>
    </source>
</evidence>
<dbReference type="OrthoDB" id="3363151at2759"/>
<dbReference type="Proteomes" id="UP000799776">
    <property type="component" value="Unassembled WGS sequence"/>
</dbReference>
<feature type="transmembrane region" description="Helical" evidence="1">
    <location>
        <begin position="281"/>
        <end position="301"/>
    </location>
</feature>
<feature type="transmembrane region" description="Helical" evidence="1">
    <location>
        <begin position="193"/>
        <end position="214"/>
    </location>
</feature>
<keyword evidence="1" id="KW-0812">Transmembrane</keyword>
<evidence type="ECO:0000313" key="2">
    <source>
        <dbReference type="EMBL" id="KAF2090791.1"/>
    </source>
</evidence>
<reference evidence="2" key="1">
    <citation type="journal article" date="2020" name="Stud. Mycol.">
        <title>101 Dothideomycetes genomes: a test case for predicting lifestyles and emergence of pathogens.</title>
        <authorList>
            <person name="Haridas S."/>
            <person name="Albert R."/>
            <person name="Binder M."/>
            <person name="Bloem J."/>
            <person name="Labutti K."/>
            <person name="Salamov A."/>
            <person name="Andreopoulos B."/>
            <person name="Baker S."/>
            <person name="Barry K."/>
            <person name="Bills G."/>
            <person name="Bluhm B."/>
            <person name="Cannon C."/>
            <person name="Castanera R."/>
            <person name="Culley D."/>
            <person name="Daum C."/>
            <person name="Ezra D."/>
            <person name="Gonzalez J."/>
            <person name="Henrissat B."/>
            <person name="Kuo A."/>
            <person name="Liang C."/>
            <person name="Lipzen A."/>
            <person name="Lutzoni F."/>
            <person name="Magnuson J."/>
            <person name="Mondo S."/>
            <person name="Nolan M."/>
            <person name="Ohm R."/>
            <person name="Pangilinan J."/>
            <person name="Park H.-J."/>
            <person name="Ramirez L."/>
            <person name="Alfaro M."/>
            <person name="Sun H."/>
            <person name="Tritt A."/>
            <person name="Yoshinaga Y."/>
            <person name="Zwiers L.-H."/>
            <person name="Turgeon B."/>
            <person name="Goodwin S."/>
            <person name="Spatafora J."/>
            <person name="Crous P."/>
            <person name="Grigoriev I."/>
        </authorList>
    </citation>
    <scope>NUCLEOTIDE SEQUENCE</scope>
    <source>
        <strain evidence="2">CBS 121410</strain>
    </source>
</reference>
<keyword evidence="1" id="KW-1133">Transmembrane helix</keyword>
<feature type="transmembrane region" description="Helical" evidence="1">
    <location>
        <begin position="338"/>
        <end position="358"/>
    </location>
</feature>
<comment type="caution">
    <text evidence="2">The sequence shown here is derived from an EMBL/GenBank/DDBJ whole genome shotgun (WGS) entry which is preliminary data.</text>
</comment>